<evidence type="ECO:0000259" key="7">
    <source>
        <dbReference type="Pfam" id="PF08152"/>
    </source>
</evidence>
<proteinExistence type="predicted"/>
<comment type="catalytic activity">
    <reaction evidence="5">
        <text>ATP + H2O = ADP + phosphate + H(+)</text>
        <dbReference type="Rhea" id="RHEA:13065"/>
        <dbReference type="ChEBI" id="CHEBI:15377"/>
        <dbReference type="ChEBI" id="CHEBI:15378"/>
        <dbReference type="ChEBI" id="CHEBI:30616"/>
        <dbReference type="ChEBI" id="CHEBI:43474"/>
        <dbReference type="ChEBI" id="CHEBI:456216"/>
        <dbReference type="EC" id="3.6.4.13"/>
    </reaction>
</comment>
<protein>
    <recommendedName>
        <fullName evidence="1">RNA helicase</fullName>
        <ecNumber evidence="1">3.6.4.13</ecNumber>
    </recommendedName>
</protein>
<dbReference type="STRING" id="4540.A0A3L6TFI3"/>
<evidence type="ECO:0000256" key="1">
    <source>
        <dbReference type="ARBA" id="ARBA00012552"/>
    </source>
</evidence>
<feature type="compositionally biased region" description="Basic and acidic residues" evidence="6">
    <location>
        <begin position="193"/>
        <end position="207"/>
    </location>
</feature>
<dbReference type="Pfam" id="PF26142">
    <property type="entry name" value="DD_DDX21-DDX50"/>
    <property type="match status" value="1"/>
</dbReference>
<dbReference type="GO" id="GO:0016787">
    <property type="term" value="F:hydrolase activity"/>
    <property type="evidence" value="ECO:0007669"/>
    <property type="project" value="UniProtKB-KW"/>
</dbReference>
<evidence type="ECO:0000256" key="3">
    <source>
        <dbReference type="ARBA" id="ARBA00022806"/>
    </source>
</evidence>
<keyword evidence="3" id="KW-0347">Helicase</keyword>
<feature type="domain" description="GUCT" evidence="7">
    <location>
        <begin position="52"/>
        <end position="152"/>
    </location>
</feature>
<sequence length="255" mass="27384">MEEVLESSAEHVIATLRGVHPESTQYFLGAAERLTEELGSHALASALAHLSGFSQPPSSRSLISHEQGWVTLQLTRDPGYGRGFFSPRSVTGFLSDVCSAAADEVGKIYITADENVQGAVFDLPEEIAKDLLTMELPAGNTLAKISKLPALQDDGPPSDSYGRFSNDRGSRNRRSRGGSSARGSRGGWDSDGEDRFRRGGRSFKSDNDSWSDDDWSGGGRKSNRSSSFGSRSSSYSSRGSPSFGGRSSSFGGRER</sequence>
<keyword evidence="4" id="KW-0694">RNA-binding</keyword>
<feature type="region of interest" description="Disordered" evidence="6">
    <location>
        <begin position="147"/>
        <end position="255"/>
    </location>
</feature>
<dbReference type="Proteomes" id="UP000275267">
    <property type="component" value="Unassembled WGS sequence"/>
</dbReference>
<dbReference type="GO" id="GO:0003724">
    <property type="term" value="F:RNA helicase activity"/>
    <property type="evidence" value="ECO:0007669"/>
    <property type="project" value="UniProtKB-EC"/>
</dbReference>
<accession>A0A3L6TFI3</accession>
<dbReference type="Pfam" id="PF08152">
    <property type="entry name" value="GUCT"/>
    <property type="match status" value="1"/>
</dbReference>
<dbReference type="AlphaFoldDB" id="A0A3L6TFI3"/>
<dbReference type="CDD" id="cd12938">
    <property type="entry name" value="GUCT_Hera"/>
    <property type="match status" value="1"/>
</dbReference>
<feature type="compositionally biased region" description="Low complexity" evidence="6">
    <location>
        <begin position="224"/>
        <end position="255"/>
    </location>
</feature>
<dbReference type="GO" id="GO:0003723">
    <property type="term" value="F:RNA binding"/>
    <property type="evidence" value="ECO:0007669"/>
    <property type="project" value="UniProtKB-KW"/>
</dbReference>
<keyword evidence="10" id="KW-1185">Reference proteome</keyword>
<evidence type="ECO:0000256" key="6">
    <source>
        <dbReference type="SAM" id="MobiDB-lite"/>
    </source>
</evidence>
<evidence type="ECO:0000259" key="8">
    <source>
        <dbReference type="Pfam" id="PF26142"/>
    </source>
</evidence>
<evidence type="ECO:0000313" key="10">
    <source>
        <dbReference type="Proteomes" id="UP000275267"/>
    </source>
</evidence>
<name>A0A3L6TFI3_PANMI</name>
<evidence type="ECO:0000256" key="2">
    <source>
        <dbReference type="ARBA" id="ARBA00022801"/>
    </source>
</evidence>
<evidence type="ECO:0000313" key="9">
    <source>
        <dbReference type="EMBL" id="RLN38970.1"/>
    </source>
</evidence>
<dbReference type="GO" id="GO:0005524">
    <property type="term" value="F:ATP binding"/>
    <property type="evidence" value="ECO:0007669"/>
    <property type="project" value="InterPro"/>
</dbReference>
<keyword evidence="3" id="KW-0067">ATP-binding</keyword>
<keyword evidence="3" id="KW-0547">Nucleotide-binding</keyword>
<evidence type="ECO:0000256" key="5">
    <source>
        <dbReference type="ARBA" id="ARBA00047984"/>
    </source>
</evidence>
<dbReference type="InterPro" id="IPR012562">
    <property type="entry name" value="GUCT"/>
</dbReference>
<feature type="domain" description="DDX21/DDX50 dimerisation" evidence="8">
    <location>
        <begin position="2"/>
        <end position="50"/>
    </location>
</feature>
<evidence type="ECO:0000256" key="4">
    <source>
        <dbReference type="ARBA" id="ARBA00022884"/>
    </source>
</evidence>
<reference evidence="10" key="1">
    <citation type="journal article" date="2019" name="Nat. Commun.">
        <title>The genome of broomcorn millet.</title>
        <authorList>
            <person name="Zou C."/>
            <person name="Miki D."/>
            <person name="Li D."/>
            <person name="Tang Q."/>
            <person name="Xiao L."/>
            <person name="Rajput S."/>
            <person name="Deng P."/>
            <person name="Jia W."/>
            <person name="Huang R."/>
            <person name="Zhang M."/>
            <person name="Sun Y."/>
            <person name="Hu J."/>
            <person name="Fu X."/>
            <person name="Schnable P.S."/>
            <person name="Li F."/>
            <person name="Zhang H."/>
            <person name="Feng B."/>
            <person name="Zhu X."/>
            <person name="Liu R."/>
            <person name="Schnable J.C."/>
            <person name="Zhu J.-K."/>
            <person name="Zhang H."/>
        </authorList>
    </citation>
    <scope>NUCLEOTIDE SEQUENCE [LARGE SCALE GENOMIC DNA]</scope>
</reference>
<organism evidence="9 10">
    <name type="scientific">Panicum miliaceum</name>
    <name type="common">Proso millet</name>
    <name type="synonym">Broomcorn millet</name>
    <dbReference type="NCBI Taxonomy" id="4540"/>
    <lineage>
        <taxon>Eukaryota</taxon>
        <taxon>Viridiplantae</taxon>
        <taxon>Streptophyta</taxon>
        <taxon>Embryophyta</taxon>
        <taxon>Tracheophyta</taxon>
        <taxon>Spermatophyta</taxon>
        <taxon>Magnoliopsida</taxon>
        <taxon>Liliopsida</taxon>
        <taxon>Poales</taxon>
        <taxon>Poaceae</taxon>
        <taxon>PACMAD clade</taxon>
        <taxon>Panicoideae</taxon>
        <taxon>Panicodae</taxon>
        <taxon>Paniceae</taxon>
        <taxon>Panicinae</taxon>
        <taxon>Panicum</taxon>
        <taxon>Panicum sect. Panicum</taxon>
    </lineage>
</organism>
<keyword evidence="2" id="KW-0378">Hydrolase</keyword>
<dbReference type="OrthoDB" id="4255at2759"/>
<comment type="caution">
    <text evidence="9">The sequence shown here is derived from an EMBL/GenBank/DDBJ whole genome shotgun (WGS) entry which is preliminary data.</text>
</comment>
<dbReference type="InterPro" id="IPR059027">
    <property type="entry name" value="DD_DDX21-DDX50"/>
</dbReference>
<gene>
    <name evidence="9" type="ORF">C2845_PM01G24950</name>
</gene>
<dbReference type="EC" id="3.6.4.13" evidence="1"/>
<dbReference type="EMBL" id="PQIB02000001">
    <property type="protein sequence ID" value="RLN38970.1"/>
    <property type="molecule type" value="Genomic_DNA"/>
</dbReference>